<accession>W4QVP3</accession>
<sequence length="285" mass="33542">MKPIPEFILLNKYSDISFGLKDFLKGEISEEEYINTRKDASGRLRYPWPELIFLKSDMTLYGEYLLKFSLVGRRTVLLVEESIGFKKTELYDFYSIPSDTIGRYLRRAYDTKKSKHPPRIRNMTTLPPTVSREVIAFFALLARVPISWLIHEKPDLEWSVDYFDYLPHTKKLSLSEFKSYLKNFPVNIQHDVSGIIINVGVKFPLYIRLESIYGGFIIEVFNPNFGLNDIFILRELLKDFYYIEEGYMGTVIESHKNYTFIVNKKNMKPLCIPMEFKRFSNPTTL</sequence>
<dbReference type="OrthoDB" id="2936681at2"/>
<keyword evidence="2" id="KW-1185">Reference proteome</keyword>
<comment type="caution">
    <text evidence="1">The sequence shown here is derived from an EMBL/GenBank/DDBJ whole genome shotgun (WGS) entry which is preliminary data.</text>
</comment>
<proteinExistence type="predicted"/>
<protein>
    <submittedName>
        <fullName evidence="1">Uncharacterized protein</fullName>
    </submittedName>
</protein>
<evidence type="ECO:0000313" key="2">
    <source>
        <dbReference type="Proteomes" id="UP000018896"/>
    </source>
</evidence>
<gene>
    <name evidence="1" type="ORF">JCM9157_2823</name>
</gene>
<dbReference type="EMBL" id="BAUV01000022">
    <property type="protein sequence ID" value="GAE35703.1"/>
    <property type="molecule type" value="Genomic_DNA"/>
</dbReference>
<organism evidence="1 2">
    <name type="scientific">Halalkalibacter akibai (strain ATCC 43226 / DSM 21942 / CIP 109018 / JCM 9157 / 1139)</name>
    <name type="common">Bacillus akibai</name>
    <dbReference type="NCBI Taxonomy" id="1236973"/>
    <lineage>
        <taxon>Bacteria</taxon>
        <taxon>Bacillati</taxon>
        <taxon>Bacillota</taxon>
        <taxon>Bacilli</taxon>
        <taxon>Bacillales</taxon>
        <taxon>Bacillaceae</taxon>
        <taxon>Halalkalibacter</taxon>
    </lineage>
</organism>
<dbReference type="AlphaFoldDB" id="W4QVP3"/>
<name>W4QVP3_HALA3</name>
<evidence type="ECO:0000313" key="1">
    <source>
        <dbReference type="EMBL" id="GAE35703.1"/>
    </source>
</evidence>
<dbReference type="Proteomes" id="UP000018896">
    <property type="component" value="Unassembled WGS sequence"/>
</dbReference>
<dbReference type="RefSeq" id="WP_035665225.1">
    <property type="nucleotide sequence ID" value="NZ_BAUV01000022.1"/>
</dbReference>
<reference evidence="1 2" key="1">
    <citation type="journal article" date="2014" name="Genome Announc.">
        <title>Draft Genome Sequences of Three Alkaliphilic Bacillus Strains, Bacillus wakoensis JCM 9140T, Bacillus akibai JCM 9157T, and Bacillus hemicellulosilyticus JCM 9152T.</title>
        <authorList>
            <person name="Yuki M."/>
            <person name="Oshima K."/>
            <person name="Suda W."/>
            <person name="Oshida Y."/>
            <person name="Kitamura K."/>
            <person name="Iida T."/>
            <person name="Hattori M."/>
            <person name="Ohkuma M."/>
        </authorList>
    </citation>
    <scope>NUCLEOTIDE SEQUENCE [LARGE SCALE GENOMIC DNA]</scope>
    <source>
        <strain evidence="1 2">JCM 9157</strain>
    </source>
</reference>